<feature type="transmembrane region" description="Helical" evidence="7">
    <location>
        <begin position="122"/>
        <end position="147"/>
    </location>
</feature>
<dbReference type="EMBL" id="JBHSIM010000045">
    <property type="protein sequence ID" value="MFC4835056.1"/>
    <property type="molecule type" value="Genomic_DNA"/>
</dbReference>
<dbReference type="InterPro" id="IPR002549">
    <property type="entry name" value="AI-2E-like"/>
</dbReference>
<feature type="region of interest" description="Disordered" evidence="6">
    <location>
        <begin position="34"/>
        <end position="64"/>
    </location>
</feature>
<dbReference type="PANTHER" id="PTHR21716">
    <property type="entry name" value="TRANSMEMBRANE PROTEIN"/>
    <property type="match status" value="1"/>
</dbReference>
<dbReference type="Pfam" id="PF01594">
    <property type="entry name" value="AI-2E_transport"/>
    <property type="match status" value="1"/>
</dbReference>
<gene>
    <name evidence="8" type="ORF">ACFPEL_21790</name>
</gene>
<evidence type="ECO:0000313" key="8">
    <source>
        <dbReference type="EMBL" id="MFC4835056.1"/>
    </source>
</evidence>
<feature type="transmembrane region" description="Helical" evidence="7">
    <location>
        <begin position="283"/>
        <end position="304"/>
    </location>
</feature>
<comment type="caution">
    <text evidence="8">The sequence shown here is derived from an EMBL/GenBank/DDBJ whole genome shotgun (WGS) entry which is preliminary data.</text>
</comment>
<name>A0ABV9RP15_9PSEU</name>
<evidence type="ECO:0000256" key="4">
    <source>
        <dbReference type="ARBA" id="ARBA00022989"/>
    </source>
</evidence>
<dbReference type="PANTHER" id="PTHR21716:SF64">
    <property type="entry name" value="AI-2 TRANSPORT PROTEIN TQSA"/>
    <property type="match status" value="1"/>
</dbReference>
<feature type="transmembrane region" description="Helical" evidence="7">
    <location>
        <begin position="344"/>
        <end position="364"/>
    </location>
</feature>
<evidence type="ECO:0000256" key="5">
    <source>
        <dbReference type="ARBA" id="ARBA00023136"/>
    </source>
</evidence>
<keyword evidence="3 7" id="KW-0812">Transmembrane</keyword>
<feature type="transmembrane region" description="Helical" evidence="7">
    <location>
        <begin position="310"/>
        <end position="332"/>
    </location>
</feature>
<feature type="transmembrane region" description="Helical" evidence="7">
    <location>
        <begin position="93"/>
        <end position="110"/>
    </location>
</feature>
<dbReference type="RefSeq" id="WP_274187424.1">
    <property type="nucleotide sequence ID" value="NZ_BAABHN010000045.1"/>
</dbReference>
<feature type="transmembrane region" description="Helical" evidence="7">
    <location>
        <begin position="257"/>
        <end position="276"/>
    </location>
</feature>
<comment type="similarity">
    <text evidence="2">Belongs to the autoinducer-2 exporter (AI-2E) (TC 2.A.86) family.</text>
</comment>
<protein>
    <submittedName>
        <fullName evidence="8">AI-2E family transporter</fullName>
    </submittedName>
</protein>
<keyword evidence="4 7" id="KW-1133">Transmembrane helix</keyword>
<proteinExistence type="inferred from homology"/>
<feature type="transmembrane region" description="Helical" evidence="7">
    <location>
        <begin position="70"/>
        <end position="87"/>
    </location>
</feature>
<evidence type="ECO:0000256" key="6">
    <source>
        <dbReference type="SAM" id="MobiDB-lite"/>
    </source>
</evidence>
<keyword evidence="5 7" id="KW-0472">Membrane</keyword>
<organism evidence="8 9">
    <name type="scientific">Actinomycetospora chibensis</name>
    <dbReference type="NCBI Taxonomy" id="663606"/>
    <lineage>
        <taxon>Bacteria</taxon>
        <taxon>Bacillati</taxon>
        <taxon>Actinomycetota</taxon>
        <taxon>Actinomycetes</taxon>
        <taxon>Pseudonocardiales</taxon>
        <taxon>Pseudonocardiaceae</taxon>
        <taxon>Actinomycetospora</taxon>
    </lineage>
</organism>
<keyword evidence="9" id="KW-1185">Reference proteome</keyword>
<evidence type="ECO:0000256" key="2">
    <source>
        <dbReference type="ARBA" id="ARBA00009773"/>
    </source>
</evidence>
<reference evidence="9" key="1">
    <citation type="journal article" date="2019" name="Int. J. Syst. Evol. Microbiol.">
        <title>The Global Catalogue of Microorganisms (GCM) 10K type strain sequencing project: providing services to taxonomists for standard genome sequencing and annotation.</title>
        <authorList>
            <consortium name="The Broad Institute Genomics Platform"/>
            <consortium name="The Broad Institute Genome Sequencing Center for Infectious Disease"/>
            <person name="Wu L."/>
            <person name="Ma J."/>
        </authorList>
    </citation>
    <scope>NUCLEOTIDE SEQUENCE [LARGE SCALE GENOMIC DNA]</scope>
    <source>
        <strain evidence="9">CCUG 50347</strain>
    </source>
</reference>
<feature type="transmembrane region" description="Helical" evidence="7">
    <location>
        <begin position="191"/>
        <end position="224"/>
    </location>
</feature>
<evidence type="ECO:0000256" key="7">
    <source>
        <dbReference type="SAM" id="Phobius"/>
    </source>
</evidence>
<dbReference type="Proteomes" id="UP001595909">
    <property type="component" value="Unassembled WGS sequence"/>
</dbReference>
<sequence>MALIVVVSDLVGVDLLGKGVYRLTTRWDAARMTASPDPAFPEDDPTALAGSPSTNGTARPPRSPGGMPRGLVLLLGAAASVVAVAGIRAAAWLIGPALLALMIVIAAHPVQRWLRQRGWPGWVATLALILVIYAGLLALVGVLLVSVGQLATVLPQYTAQFNALVASVEKALAGLGIGPEQIQAATSSASLSSVIGAVGGVLSSLGGVLAVIVLILALLLFFIADAATFGRRLDSIAIDRPDAVRALAGFASGTRSYLVVTTVFGFIVAVLDGIALEIMGVPLAILWAILAFITNYIPNIGFLFGLVPPALLALLTGGWPLLVAVVVVYCVLNLVIQSLIQPRFIGNSVGLSATVTFVALLFWAWVLGPLGALLAIPLTLLVKALLVDVDPRARWADALLRSTAEDPPATAEA</sequence>
<evidence type="ECO:0000256" key="3">
    <source>
        <dbReference type="ARBA" id="ARBA00022692"/>
    </source>
</evidence>
<evidence type="ECO:0000313" key="9">
    <source>
        <dbReference type="Proteomes" id="UP001595909"/>
    </source>
</evidence>
<evidence type="ECO:0000256" key="1">
    <source>
        <dbReference type="ARBA" id="ARBA00004141"/>
    </source>
</evidence>
<comment type="subcellular location">
    <subcellularLocation>
        <location evidence="1">Membrane</location>
        <topology evidence="1">Multi-pass membrane protein</topology>
    </subcellularLocation>
</comment>
<feature type="transmembrane region" description="Helical" evidence="7">
    <location>
        <begin position="370"/>
        <end position="387"/>
    </location>
</feature>
<accession>A0ABV9RP15</accession>